<dbReference type="AlphaFoldDB" id="A0A4R5U9E6"/>
<dbReference type="OrthoDB" id="8253771at2"/>
<gene>
    <name evidence="1" type="ORF">E2F50_19990</name>
</gene>
<evidence type="ECO:0000313" key="1">
    <source>
        <dbReference type="EMBL" id="TDK31235.1"/>
    </source>
</evidence>
<keyword evidence="2" id="KW-1185">Reference proteome</keyword>
<proteinExistence type="predicted"/>
<dbReference type="RefSeq" id="WP_133317951.1">
    <property type="nucleotide sequence ID" value="NZ_SMTL01000007.1"/>
</dbReference>
<evidence type="ECO:0000313" key="2">
    <source>
        <dbReference type="Proteomes" id="UP000295238"/>
    </source>
</evidence>
<protein>
    <submittedName>
        <fullName evidence="1">Uncharacterized protein</fullName>
    </submittedName>
</protein>
<dbReference type="EMBL" id="SMTL01000007">
    <property type="protein sequence ID" value="TDK31235.1"/>
    <property type="molecule type" value="Genomic_DNA"/>
</dbReference>
<accession>A0A4R5U9E6</accession>
<sequence>MRNSVYGRICKFIAARCAAGSRVLCTALILTGLVIQAGSASADSLWSHNGSVVKLQETGGGVAIYYEDPSPLMREQGVTKGTALFDGTRTGDFVYGTARRFKKGCDQPYEYAVAGRLYRDGRSLTLWGKSSRRDSRCEVGTAEVSDELVFDAKQMELGRDDLDSTLLTPANSELYGRVMACFRDGVSGGSTVTVREMRLCSGFWITPRVLLHCALDGYCPAIEDTLVARQAVRQMLDQAGITFDSPLVLQIEPALLPALPDKNQVLACRTGAASPDTFERCVSLLSRNGRYDGLVKCSALTSERERLACLAEQVNNANLTGLLGCVSNGNLRAEAILSCTPNQAIKADSERLRNCVSKAPSLDLAVSCVTGALPPADRQLATCLTGAQTVTAVTGCLTERSPEASKAASVLQCVGEKDAFSCTQDLLPPEIRSLKDCFDIVTGEDGWINCATNNVPGFPGSDIASARECLRNAGDGTMRGLDCIGSAVGGDIGRATGCLAKSDALASGVCLVGGKEAQALGTYYACVRSGEDPATLIENCTDGIMDAKTSQALACAYRSSGEIASLASCAAGAALPPEAARLAGCAASSTGATSFALCAAGPAMNEEWRIAAECAMQSGGNPVGFAGCTAGRLTIRELTKCLTGTIGKDCFGENNTLVKGVSNAFKDLTQGPGKNNEVVKALDELAKLAGGENSVINDPDQLLGGPNSFVRNPSQIWGGDSSIFNQLAGGPNSDFRKVVRALDPSTWKF</sequence>
<organism evidence="1 2">
    <name type="scientific">Rhizobium deserti</name>
    <dbReference type="NCBI Taxonomy" id="2547961"/>
    <lineage>
        <taxon>Bacteria</taxon>
        <taxon>Pseudomonadati</taxon>
        <taxon>Pseudomonadota</taxon>
        <taxon>Alphaproteobacteria</taxon>
        <taxon>Hyphomicrobiales</taxon>
        <taxon>Rhizobiaceae</taxon>
        <taxon>Rhizobium/Agrobacterium group</taxon>
        <taxon>Rhizobium</taxon>
    </lineage>
</organism>
<dbReference type="Proteomes" id="UP000295238">
    <property type="component" value="Unassembled WGS sequence"/>
</dbReference>
<reference evidence="1 2" key="1">
    <citation type="submission" date="2019-03" db="EMBL/GenBank/DDBJ databases">
        <title>Rhizobium sp. nov., an bacterium isolated from biocrust in Mu Us Desert.</title>
        <authorList>
            <person name="Lixiong L."/>
        </authorList>
    </citation>
    <scope>NUCLEOTIDE SEQUENCE [LARGE SCALE GENOMIC DNA]</scope>
    <source>
        <strain evidence="1 2">SPY-1</strain>
    </source>
</reference>
<comment type="caution">
    <text evidence="1">The sequence shown here is derived from an EMBL/GenBank/DDBJ whole genome shotgun (WGS) entry which is preliminary data.</text>
</comment>
<name>A0A4R5U9E6_9HYPH</name>